<keyword evidence="3" id="KW-1185">Reference proteome</keyword>
<keyword evidence="1" id="KW-0472">Membrane</keyword>
<reference evidence="2 3" key="1">
    <citation type="submission" date="2018-07" db="EMBL/GenBank/DDBJ databases">
        <title>Complete genome sequencing of Ornithinimicrobium sp. AMA3305.</title>
        <authorList>
            <person name="Bae J.-W."/>
        </authorList>
    </citation>
    <scope>NUCLEOTIDE SEQUENCE [LARGE SCALE GENOMIC DNA]</scope>
    <source>
        <strain evidence="2 3">AMA3305</strain>
    </source>
</reference>
<proteinExistence type="predicted"/>
<keyword evidence="1" id="KW-1133">Transmembrane helix</keyword>
<protein>
    <submittedName>
        <fullName evidence="2">Uncharacterized protein</fullName>
    </submittedName>
</protein>
<dbReference type="KEGG" id="orn:DV701_13945"/>
<keyword evidence="1" id="KW-0812">Transmembrane</keyword>
<evidence type="ECO:0000313" key="3">
    <source>
        <dbReference type="Proteomes" id="UP000253790"/>
    </source>
</evidence>
<gene>
    <name evidence="2" type="ORF">DV701_13945</name>
</gene>
<organism evidence="2 3">
    <name type="scientific">Ornithinimicrobium avium</name>
    <dbReference type="NCBI Taxonomy" id="2283195"/>
    <lineage>
        <taxon>Bacteria</taxon>
        <taxon>Bacillati</taxon>
        <taxon>Actinomycetota</taxon>
        <taxon>Actinomycetes</taxon>
        <taxon>Micrococcales</taxon>
        <taxon>Ornithinimicrobiaceae</taxon>
        <taxon>Ornithinimicrobium</taxon>
    </lineage>
</organism>
<accession>A0A345NPW3</accession>
<feature type="transmembrane region" description="Helical" evidence="1">
    <location>
        <begin position="12"/>
        <end position="32"/>
    </location>
</feature>
<evidence type="ECO:0000256" key="1">
    <source>
        <dbReference type="SAM" id="Phobius"/>
    </source>
</evidence>
<dbReference type="Proteomes" id="UP000253790">
    <property type="component" value="Chromosome"/>
</dbReference>
<name>A0A345NPW3_9MICO</name>
<dbReference type="EMBL" id="CP031229">
    <property type="protein sequence ID" value="AXH97071.1"/>
    <property type="molecule type" value="Genomic_DNA"/>
</dbReference>
<sequence length="61" mass="7087">MMPMAVPVGPMFLGPLMLVFVPLWFAWFFLFFREPHKGSMHYVHAPTVPARRTQDHLHHGA</sequence>
<evidence type="ECO:0000313" key="2">
    <source>
        <dbReference type="EMBL" id="AXH97071.1"/>
    </source>
</evidence>
<dbReference type="AlphaFoldDB" id="A0A345NPW3"/>